<dbReference type="SUPFAM" id="SSF52540">
    <property type="entry name" value="P-loop containing nucleoside triphosphate hydrolases"/>
    <property type="match status" value="1"/>
</dbReference>
<dbReference type="Proteomes" id="UP000617734">
    <property type="component" value="Unassembled WGS sequence"/>
</dbReference>
<dbReference type="GO" id="GO:0022857">
    <property type="term" value="F:transmembrane transporter activity"/>
    <property type="evidence" value="ECO:0007669"/>
    <property type="project" value="TreeGrafter"/>
</dbReference>
<dbReference type="AlphaFoldDB" id="A0A919FR67"/>
<dbReference type="PROSITE" id="PS50893">
    <property type="entry name" value="ABC_TRANSPORTER_2"/>
    <property type="match status" value="1"/>
</dbReference>
<dbReference type="InterPro" id="IPR027417">
    <property type="entry name" value="P-loop_NTPase"/>
</dbReference>
<dbReference type="PANTHER" id="PTHR24220:SF86">
    <property type="entry name" value="ABC TRANSPORTER ABCH.1"/>
    <property type="match status" value="1"/>
</dbReference>
<dbReference type="InterPro" id="IPR003439">
    <property type="entry name" value="ABC_transporter-like_ATP-bd"/>
</dbReference>
<dbReference type="EMBL" id="BNBO01000015">
    <property type="protein sequence ID" value="GHH71077.1"/>
    <property type="molecule type" value="Genomic_DNA"/>
</dbReference>
<dbReference type="InterPro" id="IPR017911">
    <property type="entry name" value="MacB-like_ATP-bd"/>
</dbReference>
<evidence type="ECO:0000256" key="4">
    <source>
        <dbReference type="SAM" id="MobiDB-lite"/>
    </source>
</evidence>
<sequence length="287" mass="29882">MGRTNSGSRGGGRHTGPAVRAGDATRGDAGPPPVIQIRRVTKSYGLGDATVHALRGPSDPVTGEPLGVTLDIEQGDFVAVMGSSGSGKSTLMNILGCLDVPTGGRYLLDGTDVGHLDEGQLSLVRNRKIGFIFQSFNLVPRTTALAQVELPLAYAGARSAERRRRALAALSLVGLADRSGHKPNELSGGQQQRVAVARALVTAPAMLLADEPTGNLDSRSTEEVLGIIDGLNAIGRTVVLITHEDEVARHAKRVIRLVDGAIVSDVRQGPVAGPPPAIRPELVGGRS</sequence>
<dbReference type="GO" id="GO:0098796">
    <property type="term" value="C:membrane protein complex"/>
    <property type="evidence" value="ECO:0007669"/>
    <property type="project" value="UniProtKB-ARBA"/>
</dbReference>
<dbReference type="FunFam" id="3.40.50.300:FF:000032">
    <property type="entry name" value="Export ABC transporter ATP-binding protein"/>
    <property type="match status" value="1"/>
</dbReference>
<reference evidence="6" key="2">
    <citation type="submission" date="2020-09" db="EMBL/GenBank/DDBJ databases">
        <authorList>
            <person name="Sun Q."/>
            <person name="Ohkuma M."/>
        </authorList>
    </citation>
    <scope>NUCLEOTIDE SEQUENCE</scope>
    <source>
        <strain evidence="6">JCM 4646</strain>
    </source>
</reference>
<feature type="region of interest" description="Disordered" evidence="4">
    <location>
        <begin position="1"/>
        <end position="34"/>
    </location>
</feature>
<accession>A0A919FR67</accession>
<reference evidence="6" key="1">
    <citation type="journal article" date="2014" name="Int. J. Syst. Evol. Microbiol.">
        <title>Complete genome sequence of Corynebacterium casei LMG S-19264T (=DSM 44701T), isolated from a smear-ripened cheese.</title>
        <authorList>
            <consortium name="US DOE Joint Genome Institute (JGI-PGF)"/>
            <person name="Walter F."/>
            <person name="Albersmeier A."/>
            <person name="Kalinowski J."/>
            <person name="Ruckert C."/>
        </authorList>
    </citation>
    <scope>NUCLEOTIDE SEQUENCE</scope>
    <source>
        <strain evidence="6">JCM 4646</strain>
    </source>
</reference>
<evidence type="ECO:0000256" key="2">
    <source>
        <dbReference type="ARBA" id="ARBA00022741"/>
    </source>
</evidence>
<protein>
    <submittedName>
        <fullName evidence="6">Macrolide ABC transporter ATP-binding protein</fullName>
    </submittedName>
</protein>
<dbReference type="CDD" id="cd03255">
    <property type="entry name" value="ABC_MJ0796_LolCDE_FtsE"/>
    <property type="match status" value="1"/>
</dbReference>
<evidence type="ECO:0000256" key="3">
    <source>
        <dbReference type="ARBA" id="ARBA00022840"/>
    </source>
</evidence>
<keyword evidence="2" id="KW-0547">Nucleotide-binding</keyword>
<dbReference type="PROSITE" id="PS00211">
    <property type="entry name" value="ABC_TRANSPORTER_1"/>
    <property type="match status" value="1"/>
</dbReference>
<dbReference type="GO" id="GO:0005524">
    <property type="term" value="F:ATP binding"/>
    <property type="evidence" value="ECO:0007669"/>
    <property type="project" value="UniProtKB-KW"/>
</dbReference>
<evidence type="ECO:0000313" key="7">
    <source>
        <dbReference type="Proteomes" id="UP000617734"/>
    </source>
</evidence>
<keyword evidence="7" id="KW-1185">Reference proteome</keyword>
<comment type="caution">
    <text evidence="6">The sequence shown here is derived from an EMBL/GenBank/DDBJ whole genome shotgun (WGS) entry which is preliminary data.</text>
</comment>
<dbReference type="InterPro" id="IPR003593">
    <property type="entry name" value="AAA+_ATPase"/>
</dbReference>
<proteinExistence type="predicted"/>
<name>A0A919FR67_9ACTN</name>
<evidence type="ECO:0000313" key="6">
    <source>
        <dbReference type="EMBL" id="GHH71077.1"/>
    </source>
</evidence>
<dbReference type="GO" id="GO:0005886">
    <property type="term" value="C:plasma membrane"/>
    <property type="evidence" value="ECO:0007669"/>
    <property type="project" value="TreeGrafter"/>
</dbReference>
<dbReference type="Pfam" id="PF00005">
    <property type="entry name" value="ABC_tran"/>
    <property type="match status" value="1"/>
</dbReference>
<dbReference type="InterPro" id="IPR017871">
    <property type="entry name" value="ABC_transporter-like_CS"/>
</dbReference>
<dbReference type="GeneID" id="95353605"/>
<keyword evidence="1" id="KW-0813">Transport</keyword>
<dbReference type="PANTHER" id="PTHR24220">
    <property type="entry name" value="IMPORT ATP-BINDING PROTEIN"/>
    <property type="match status" value="1"/>
</dbReference>
<dbReference type="GO" id="GO:0016887">
    <property type="term" value="F:ATP hydrolysis activity"/>
    <property type="evidence" value="ECO:0007669"/>
    <property type="project" value="InterPro"/>
</dbReference>
<gene>
    <name evidence="6" type="ORF">GCM10018781_31660</name>
</gene>
<dbReference type="Gene3D" id="3.40.50.300">
    <property type="entry name" value="P-loop containing nucleotide triphosphate hydrolases"/>
    <property type="match status" value="1"/>
</dbReference>
<feature type="domain" description="ABC transporter" evidence="5">
    <location>
        <begin position="35"/>
        <end position="284"/>
    </location>
</feature>
<dbReference type="InterPro" id="IPR015854">
    <property type="entry name" value="ABC_transpr_LolD-like"/>
</dbReference>
<dbReference type="RefSeq" id="WP_229927467.1">
    <property type="nucleotide sequence ID" value="NZ_BNBO01000015.1"/>
</dbReference>
<evidence type="ECO:0000256" key="1">
    <source>
        <dbReference type="ARBA" id="ARBA00022448"/>
    </source>
</evidence>
<dbReference type="SMART" id="SM00382">
    <property type="entry name" value="AAA"/>
    <property type="match status" value="1"/>
</dbReference>
<keyword evidence="3 6" id="KW-0067">ATP-binding</keyword>
<evidence type="ECO:0000259" key="5">
    <source>
        <dbReference type="PROSITE" id="PS50893"/>
    </source>
</evidence>
<organism evidence="6 7">
    <name type="scientific">Kitasatospora indigofera</name>
    <dbReference type="NCBI Taxonomy" id="67307"/>
    <lineage>
        <taxon>Bacteria</taxon>
        <taxon>Bacillati</taxon>
        <taxon>Actinomycetota</taxon>
        <taxon>Actinomycetes</taxon>
        <taxon>Kitasatosporales</taxon>
        <taxon>Streptomycetaceae</taxon>
        <taxon>Kitasatospora</taxon>
    </lineage>
</organism>